<feature type="signal peptide" evidence="10">
    <location>
        <begin position="1"/>
        <end position="23"/>
    </location>
</feature>
<dbReference type="SUPFAM" id="SSF53649">
    <property type="entry name" value="Alkaline phosphatase-like"/>
    <property type="match status" value="1"/>
</dbReference>
<evidence type="ECO:0000256" key="1">
    <source>
        <dbReference type="ARBA" id="ARBA00001946"/>
    </source>
</evidence>
<dbReference type="PANTHER" id="PTHR11596:SF5">
    <property type="entry name" value="ALKALINE PHOSPHATASE"/>
    <property type="match status" value="1"/>
</dbReference>
<dbReference type="InterPro" id="IPR018299">
    <property type="entry name" value="Alkaline_phosphatase_AS"/>
</dbReference>
<keyword evidence="8" id="KW-0460">Magnesium</keyword>
<dbReference type="PRINTS" id="PR00113">
    <property type="entry name" value="ALKPHPHTASE"/>
</dbReference>
<keyword evidence="6" id="KW-0378">Hydrolase</keyword>
<comment type="caution">
    <text evidence="11">The sequence shown here is derived from an EMBL/GenBank/DDBJ whole genome shotgun (WGS) entry which is preliminary data.</text>
</comment>
<proteinExistence type="inferred from homology"/>
<feature type="chain" id="PRO_5046929380" evidence="10">
    <location>
        <begin position="24"/>
        <end position="460"/>
    </location>
</feature>
<organism evidence="11 12">
    <name type="scientific">Thalassotalea insulae</name>
    <dbReference type="NCBI Taxonomy" id="2056778"/>
    <lineage>
        <taxon>Bacteria</taxon>
        <taxon>Pseudomonadati</taxon>
        <taxon>Pseudomonadota</taxon>
        <taxon>Gammaproteobacteria</taxon>
        <taxon>Alteromonadales</taxon>
        <taxon>Colwelliaceae</taxon>
        <taxon>Thalassotalea</taxon>
    </lineage>
</organism>
<keyword evidence="7" id="KW-0862">Zinc</keyword>
<keyword evidence="4" id="KW-0597">Phosphoprotein</keyword>
<dbReference type="CDD" id="cd16012">
    <property type="entry name" value="ALP"/>
    <property type="match status" value="1"/>
</dbReference>
<dbReference type="InterPro" id="IPR001952">
    <property type="entry name" value="Alkaline_phosphatase"/>
</dbReference>
<evidence type="ECO:0000256" key="2">
    <source>
        <dbReference type="ARBA" id="ARBA00001947"/>
    </source>
</evidence>
<gene>
    <name evidence="11" type="primary">phoA_3</name>
    <name evidence="11" type="ORF">tinsulaeT_34690</name>
</gene>
<dbReference type="EMBL" id="BSST01000001">
    <property type="protein sequence ID" value="GLX80129.1"/>
    <property type="molecule type" value="Genomic_DNA"/>
</dbReference>
<keyword evidence="12" id="KW-1185">Reference proteome</keyword>
<keyword evidence="5" id="KW-0479">Metal-binding</keyword>
<accession>A0ABQ6GWT2</accession>
<dbReference type="Pfam" id="PF00245">
    <property type="entry name" value="Alk_phosphatase"/>
    <property type="match status" value="1"/>
</dbReference>
<evidence type="ECO:0000256" key="6">
    <source>
        <dbReference type="ARBA" id="ARBA00022801"/>
    </source>
</evidence>
<protein>
    <submittedName>
        <fullName evidence="11">Alkaline phosphatase</fullName>
    </submittedName>
</protein>
<comment type="similarity">
    <text evidence="3 9">Belongs to the alkaline phosphatase family.</text>
</comment>
<evidence type="ECO:0000313" key="11">
    <source>
        <dbReference type="EMBL" id="GLX80129.1"/>
    </source>
</evidence>
<evidence type="ECO:0000256" key="8">
    <source>
        <dbReference type="ARBA" id="ARBA00022842"/>
    </source>
</evidence>
<comment type="cofactor">
    <cofactor evidence="2">
        <name>Zn(2+)</name>
        <dbReference type="ChEBI" id="CHEBI:29105"/>
    </cofactor>
</comment>
<dbReference type="Gene3D" id="3.40.720.10">
    <property type="entry name" value="Alkaline Phosphatase, subunit A"/>
    <property type="match status" value="1"/>
</dbReference>
<evidence type="ECO:0000256" key="9">
    <source>
        <dbReference type="RuleBase" id="RU003946"/>
    </source>
</evidence>
<reference evidence="11 12" key="1">
    <citation type="submission" date="2023-03" db="EMBL/GenBank/DDBJ databases">
        <title>Draft genome sequence of Thalassotalea insulae KCTC 62186T.</title>
        <authorList>
            <person name="Sawabe T."/>
        </authorList>
    </citation>
    <scope>NUCLEOTIDE SEQUENCE [LARGE SCALE GENOMIC DNA]</scope>
    <source>
        <strain evidence="11 12">KCTC 62186</strain>
    </source>
</reference>
<dbReference type="PROSITE" id="PS00123">
    <property type="entry name" value="ALKALINE_PHOSPHATASE"/>
    <property type="match status" value="1"/>
</dbReference>
<dbReference type="Gene3D" id="1.10.60.40">
    <property type="match status" value="1"/>
</dbReference>
<sequence>MNKPSILLSLACLAACTSTIAEKHVAQTSVNQPKNIIMIVSDGMGPAYTSAYRYFSDDPATSAIETTVFDRHLVGSATTYPAPVSGYVTDSAAAATALATGVKTYNGAIGVDVNKKPLTSVLQAAKNAGKKTGVVVTSQVNHATPASYISHNESRNNYNALANSYIDNGINTDVLFGGGWKFFIREDRNIVKEYQAAGFQYINSYQQLDSLQPNKAVIGLFADVGLPYAIDDTNSYRLSAMTKAAIKQLENDNGYFMLIEASQVDWAAHSNDINSAMREVKDLAVTLEYLETYVNQHPDTLVVVTADHSTGGFTIGANGVYQWRPQLLRKMTQSTYAIAQYFSKHTITQQKLSEMFAGEELQSEDINEINHAKSAAEKALANYLTLSKEQQAEKRQPDVVKALYQALNKLVDKHTNTGWTSHGHTAVDVPVFAFGAQQQQFTGSINNTDIAKNIFALLAK</sequence>
<name>A0ABQ6GWT2_9GAMM</name>
<evidence type="ECO:0000256" key="3">
    <source>
        <dbReference type="ARBA" id="ARBA00005984"/>
    </source>
</evidence>
<evidence type="ECO:0000313" key="12">
    <source>
        <dbReference type="Proteomes" id="UP001157186"/>
    </source>
</evidence>
<dbReference type="RefSeq" id="WP_284246091.1">
    <property type="nucleotide sequence ID" value="NZ_BSST01000001.1"/>
</dbReference>
<comment type="cofactor">
    <cofactor evidence="1">
        <name>Mg(2+)</name>
        <dbReference type="ChEBI" id="CHEBI:18420"/>
    </cofactor>
</comment>
<evidence type="ECO:0000256" key="5">
    <source>
        <dbReference type="ARBA" id="ARBA00022723"/>
    </source>
</evidence>
<dbReference type="Proteomes" id="UP001157186">
    <property type="component" value="Unassembled WGS sequence"/>
</dbReference>
<dbReference type="PANTHER" id="PTHR11596">
    <property type="entry name" value="ALKALINE PHOSPHATASE"/>
    <property type="match status" value="1"/>
</dbReference>
<evidence type="ECO:0000256" key="10">
    <source>
        <dbReference type="SAM" id="SignalP"/>
    </source>
</evidence>
<dbReference type="SMART" id="SM00098">
    <property type="entry name" value="alkPPc"/>
    <property type="match status" value="1"/>
</dbReference>
<evidence type="ECO:0000256" key="4">
    <source>
        <dbReference type="ARBA" id="ARBA00022553"/>
    </source>
</evidence>
<evidence type="ECO:0000256" key="7">
    <source>
        <dbReference type="ARBA" id="ARBA00022833"/>
    </source>
</evidence>
<keyword evidence="10" id="KW-0732">Signal</keyword>
<dbReference type="InterPro" id="IPR017850">
    <property type="entry name" value="Alkaline_phosphatase_core_sf"/>
</dbReference>